<protein>
    <submittedName>
        <fullName evidence="4">NUDIX domain-containing protein</fullName>
    </submittedName>
</protein>
<evidence type="ECO:0000313" key="4">
    <source>
        <dbReference type="EMBL" id="NNG35813.1"/>
    </source>
</evidence>
<comment type="cofactor">
    <cofactor evidence="1">
        <name>Mg(2+)</name>
        <dbReference type="ChEBI" id="CHEBI:18420"/>
    </cofactor>
</comment>
<dbReference type="Gene3D" id="3.90.79.10">
    <property type="entry name" value="Nucleoside Triphosphate Pyrophosphohydrolase"/>
    <property type="match status" value="1"/>
</dbReference>
<dbReference type="PROSITE" id="PS51462">
    <property type="entry name" value="NUDIX"/>
    <property type="match status" value="1"/>
</dbReference>
<organism evidence="4 5">
    <name type="scientific">Nakamurella aerolata</name>
    <dbReference type="NCBI Taxonomy" id="1656892"/>
    <lineage>
        <taxon>Bacteria</taxon>
        <taxon>Bacillati</taxon>
        <taxon>Actinomycetota</taxon>
        <taxon>Actinomycetes</taxon>
        <taxon>Nakamurellales</taxon>
        <taxon>Nakamurellaceae</taxon>
        <taxon>Nakamurella</taxon>
    </lineage>
</organism>
<sequence>MPVPEFVTALRSKIGTDPLWLIGCTAVVTRGDAAAPQLLLVRRADNGAWTPVTGIVDPGEHPSVAAVREVLEETAVTAKVVRLAQVGVTRQVRYPNGDQTQYLDLTYRLRYRTGRPRPADDENTDARWVPVAELGAAGNRWGLSAAMQARVSAALADEAAPRQVLLEG</sequence>
<proteinExistence type="predicted"/>
<evidence type="ECO:0000256" key="2">
    <source>
        <dbReference type="ARBA" id="ARBA00022801"/>
    </source>
</evidence>
<dbReference type="EMBL" id="JABEND010000004">
    <property type="protein sequence ID" value="NNG35813.1"/>
    <property type="molecule type" value="Genomic_DNA"/>
</dbReference>
<dbReference type="AlphaFoldDB" id="A0A849A8H0"/>
<evidence type="ECO:0000259" key="3">
    <source>
        <dbReference type="PROSITE" id="PS51462"/>
    </source>
</evidence>
<keyword evidence="5" id="KW-1185">Reference proteome</keyword>
<evidence type="ECO:0000256" key="1">
    <source>
        <dbReference type="ARBA" id="ARBA00001946"/>
    </source>
</evidence>
<dbReference type="Pfam" id="PF00293">
    <property type="entry name" value="NUDIX"/>
    <property type="match status" value="1"/>
</dbReference>
<dbReference type="PANTHER" id="PTHR43046:SF16">
    <property type="entry name" value="ADP-RIBOSE PYROPHOSPHATASE YJHB-RELATED"/>
    <property type="match status" value="1"/>
</dbReference>
<dbReference type="GO" id="GO:0016787">
    <property type="term" value="F:hydrolase activity"/>
    <property type="evidence" value="ECO:0007669"/>
    <property type="project" value="UniProtKB-KW"/>
</dbReference>
<dbReference type="InterPro" id="IPR015797">
    <property type="entry name" value="NUDIX_hydrolase-like_dom_sf"/>
</dbReference>
<name>A0A849A8H0_9ACTN</name>
<feature type="domain" description="Nudix hydrolase" evidence="3">
    <location>
        <begin position="19"/>
        <end position="157"/>
    </location>
</feature>
<dbReference type="InterPro" id="IPR000086">
    <property type="entry name" value="NUDIX_hydrolase_dom"/>
</dbReference>
<dbReference type="CDD" id="cd18879">
    <property type="entry name" value="NUDIX_Hydrolase"/>
    <property type="match status" value="1"/>
</dbReference>
<keyword evidence="2" id="KW-0378">Hydrolase</keyword>
<dbReference type="RefSeq" id="WP_171199512.1">
    <property type="nucleotide sequence ID" value="NZ_JABEND010000004.1"/>
</dbReference>
<dbReference type="SUPFAM" id="SSF55811">
    <property type="entry name" value="Nudix"/>
    <property type="match status" value="1"/>
</dbReference>
<dbReference type="PANTHER" id="PTHR43046">
    <property type="entry name" value="GDP-MANNOSE MANNOSYL HYDROLASE"/>
    <property type="match status" value="1"/>
</dbReference>
<accession>A0A849A8H0</accession>
<evidence type="ECO:0000313" key="5">
    <source>
        <dbReference type="Proteomes" id="UP000562984"/>
    </source>
</evidence>
<reference evidence="4 5" key="1">
    <citation type="submission" date="2020-05" db="EMBL/GenBank/DDBJ databases">
        <title>Nakamurella sp. DB0629 isolated from air conditioner.</title>
        <authorList>
            <person name="Kim D.H."/>
            <person name="Kim D.-U."/>
        </authorList>
    </citation>
    <scope>NUCLEOTIDE SEQUENCE [LARGE SCALE GENOMIC DNA]</scope>
    <source>
        <strain evidence="4 5">DB0629</strain>
    </source>
</reference>
<dbReference type="Proteomes" id="UP000562984">
    <property type="component" value="Unassembled WGS sequence"/>
</dbReference>
<comment type="caution">
    <text evidence="4">The sequence shown here is derived from an EMBL/GenBank/DDBJ whole genome shotgun (WGS) entry which is preliminary data.</text>
</comment>
<gene>
    <name evidence="4" type="ORF">HKD39_08840</name>
</gene>